<dbReference type="Proteomes" id="UP000319143">
    <property type="component" value="Unassembled WGS sequence"/>
</dbReference>
<dbReference type="EMBL" id="SJPV01000024">
    <property type="protein sequence ID" value="TWU29038.1"/>
    <property type="molecule type" value="Genomic_DNA"/>
</dbReference>
<name>A0A5C6CX76_9BACT</name>
<protein>
    <submittedName>
        <fullName evidence="2">Uncharacterized protein</fullName>
    </submittedName>
</protein>
<sequence>MYLVGCAKGYQFLLLFRVSRMAFTFQNQLDKAAEQRSQAYFATLSEKDQRRFAALEAQRLGHGGIIYVAKLLGVSRSTIERGIREIEQFPVDPAAGRVRRPGGGRKKESIPTVSSKAI</sequence>
<comment type="caution">
    <text evidence="2">The sequence shown here is derived from an EMBL/GenBank/DDBJ whole genome shotgun (WGS) entry which is preliminary data.</text>
</comment>
<evidence type="ECO:0000256" key="1">
    <source>
        <dbReference type="SAM" id="MobiDB-lite"/>
    </source>
</evidence>
<dbReference type="AlphaFoldDB" id="A0A5C6CX76"/>
<accession>A0A5C6CX76</accession>
<proteinExistence type="predicted"/>
<reference evidence="2 3" key="1">
    <citation type="submission" date="2019-02" db="EMBL/GenBank/DDBJ databases">
        <title>Deep-cultivation of Planctomycetes and their phenomic and genomic characterization uncovers novel biology.</title>
        <authorList>
            <person name="Wiegand S."/>
            <person name="Jogler M."/>
            <person name="Boedeker C."/>
            <person name="Pinto D."/>
            <person name="Vollmers J."/>
            <person name="Rivas-Marin E."/>
            <person name="Kohn T."/>
            <person name="Peeters S.H."/>
            <person name="Heuer A."/>
            <person name="Rast P."/>
            <person name="Oberbeckmann S."/>
            <person name="Bunk B."/>
            <person name="Jeske O."/>
            <person name="Meyerdierks A."/>
            <person name="Storesund J.E."/>
            <person name="Kallscheuer N."/>
            <person name="Luecker S."/>
            <person name="Lage O.M."/>
            <person name="Pohl T."/>
            <person name="Merkel B.J."/>
            <person name="Hornburger P."/>
            <person name="Mueller R.-W."/>
            <person name="Bruemmer F."/>
            <person name="Labrenz M."/>
            <person name="Spormann A.M."/>
            <person name="Op Den Camp H."/>
            <person name="Overmann J."/>
            <person name="Amann R."/>
            <person name="Jetten M.S.M."/>
            <person name="Mascher T."/>
            <person name="Medema M.H."/>
            <person name="Devos D.P."/>
            <person name="Kaster A.-K."/>
            <person name="Ovreas L."/>
            <person name="Rohde M."/>
            <person name="Galperin M.Y."/>
            <person name="Jogler C."/>
        </authorList>
    </citation>
    <scope>NUCLEOTIDE SEQUENCE [LARGE SCALE GENOMIC DNA]</scope>
    <source>
        <strain evidence="2 3">Poly41</strain>
    </source>
</reference>
<feature type="region of interest" description="Disordered" evidence="1">
    <location>
        <begin position="94"/>
        <end position="118"/>
    </location>
</feature>
<evidence type="ECO:0000313" key="3">
    <source>
        <dbReference type="Proteomes" id="UP000319143"/>
    </source>
</evidence>
<keyword evidence="3" id="KW-1185">Reference proteome</keyword>
<gene>
    <name evidence="2" type="ORF">Poly41_67370</name>
</gene>
<organism evidence="2 3">
    <name type="scientific">Novipirellula artificiosorum</name>
    <dbReference type="NCBI Taxonomy" id="2528016"/>
    <lineage>
        <taxon>Bacteria</taxon>
        <taxon>Pseudomonadati</taxon>
        <taxon>Planctomycetota</taxon>
        <taxon>Planctomycetia</taxon>
        <taxon>Pirellulales</taxon>
        <taxon>Pirellulaceae</taxon>
        <taxon>Novipirellula</taxon>
    </lineage>
</organism>
<evidence type="ECO:0000313" key="2">
    <source>
        <dbReference type="EMBL" id="TWU29038.1"/>
    </source>
</evidence>